<sequence>MRASIVSEHSHVPLKEYALGQATASEQIRKLRSDDHPKTKKSKIQDALTDVLAIPAYPINTLLHPLVRKFCSVMNPKVDLPRSFNTLKALLLSKCSTVQKATKKALEGICSKPSITCDCWTDKSMKHSYLGATLHCIDKNITLRRFFGLKELEGSHTRFLLRRKTEELLAEHGLKKECLQDYHRLW</sequence>
<dbReference type="PANTHER" id="PTHR47501">
    <property type="entry name" value="TRANSPOSASE-RELATED"/>
    <property type="match status" value="1"/>
</dbReference>
<evidence type="ECO:0000313" key="1">
    <source>
        <dbReference type="Proteomes" id="UP000887574"/>
    </source>
</evidence>
<dbReference type="Proteomes" id="UP000887574">
    <property type="component" value="Unplaced"/>
</dbReference>
<dbReference type="AlphaFoldDB" id="A0A915CYF0"/>
<name>A0A915CYF0_9BILA</name>
<accession>A0A915CYF0</accession>
<organism evidence="1 2">
    <name type="scientific">Ditylenchus dipsaci</name>
    <dbReference type="NCBI Taxonomy" id="166011"/>
    <lineage>
        <taxon>Eukaryota</taxon>
        <taxon>Metazoa</taxon>
        <taxon>Ecdysozoa</taxon>
        <taxon>Nematoda</taxon>
        <taxon>Chromadorea</taxon>
        <taxon>Rhabditida</taxon>
        <taxon>Tylenchina</taxon>
        <taxon>Tylenchomorpha</taxon>
        <taxon>Sphaerularioidea</taxon>
        <taxon>Anguinidae</taxon>
        <taxon>Anguininae</taxon>
        <taxon>Ditylenchus</taxon>
    </lineage>
</organism>
<evidence type="ECO:0000313" key="2">
    <source>
        <dbReference type="WBParaSite" id="jg13607"/>
    </source>
</evidence>
<protein>
    <submittedName>
        <fullName evidence="2">HAT C-terminal dimerisation domain-containing protein</fullName>
    </submittedName>
</protein>
<dbReference type="WBParaSite" id="jg13607">
    <property type="protein sequence ID" value="jg13607"/>
    <property type="gene ID" value="jg13607"/>
</dbReference>
<keyword evidence="1" id="KW-1185">Reference proteome</keyword>
<proteinExistence type="predicted"/>
<reference evidence="2" key="1">
    <citation type="submission" date="2022-11" db="UniProtKB">
        <authorList>
            <consortium name="WormBaseParasite"/>
        </authorList>
    </citation>
    <scope>IDENTIFICATION</scope>
</reference>